<protein>
    <submittedName>
        <fullName evidence="1">Uncharacterized protein</fullName>
    </submittedName>
</protein>
<organism evidence="1 2">
    <name type="scientific">Streptomyces virginiae</name>
    <name type="common">Streptomyces cinnamonensis</name>
    <dbReference type="NCBI Taxonomy" id="1961"/>
    <lineage>
        <taxon>Bacteria</taxon>
        <taxon>Bacillati</taxon>
        <taxon>Actinomycetota</taxon>
        <taxon>Actinomycetes</taxon>
        <taxon>Kitasatosporales</taxon>
        <taxon>Streptomycetaceae</taxon>
        <taxon>Streptomyces</taxon>
    </lineage>
</organism>
<keyword evidence="2" id="KW-1185">Reference proteome</keyword>
<dbReference type="RefSeq" id="WP_030653803.1">
    <property type="nucleotide sequence ID" value="NZ_BMRU01000002.1"/>
</dbReference>
<sequence length="177" mass="18870">MEAQRGRTDRRRFLLLAGIPLLTVGAGTAYAVWPGPAEPGPQVRTDLEPLNARFGPYVGTLAEAHWLGYDIDEPPGGSRTVPGPDSRIRLVGIARLTAGGAAAITGRAEYAFAPGGAAPSALPAELEPYAQGGATWQHSPQFDAYANHEGAEGHPSGEYHFDTARDLVRFDLLYLYT</sequence>
<proteinExistence type="predicted"/>
<dbReference type="Proteomes" id="UP000660554">
    <property type="component" value="Unassembled WGS sequence"/>
</dbReference>
<reference evidence="2" key="1">
    <citation type="submission" date="2020-09" db="EMBL/GenBank/DDBJ databases">
        <title>Whole genome shotgun sequence of Streptomyces cinnamonensis NBRC 15873.</title>
        <authorList>
            <person name="Komaki H."/>
            <person name="Tamura T."/>
        </authorList>
    </citation>
    <scope>NUCLEOTIDE SEQUENCE [LARGE SCALE GENOMIC DNA]</scope>
    <source>
        <strain evidence="2">NBRC 15873</strain>
    </source>
</reference>
<evidence type="ECO:0000313" key="1">
    <source>
        <dbReference type="EMBL" id="GHI13695.1"/>
    </source>
</evidence>
<accession>A0ABQ3NLP8</accession>
<gene>
    <name evidence="1" type="ORF">Scinn_31580</name>
</gene>
<dbReference type="EMBL" id="BNDV01000008">
    <property type="protein sequence ID" value="GHI13695.1"/>
    <property type="molecule type" value="Genomic_DNA"/>
</dbReference>
<comment type="caution">
    <text evidence="1">The sequence shown here is derived from an EMBL/GenBank/DDBJ whole genome shotgun (WGS) entry which is preliminary data.</text>
</comment>
<name>A0ABQ3NLP8_STRVG</name>
<dbReference type="GeneID" id="86952843"/>
<evidence type="ECO:0000313" key="2">
    <source>
        <dbReference type="Proteomes" id="UP000660554"/>
    </source>
</evidence>